<sequence length="82" mass="9238">MDWRHRAACLNEDPELFFPIGTTGPALHQVDQAKAVCHRCPVIDTCLAWSLESGQDAGVSGGLTEDERRSLRRRAARQRHRN</sequence>
<evidence type="ECO:0000256" key="3">
    <source>
        <dbReference type="ARBA" id="ARBA00022485"/>
    </source>
</evidence>
<dbReference type="EMBL" id="SDWW01000002">
    <property type="protein sequence ID" value="RYV52801.1"/>
    <property type="molecule type" value="Genomic_DNA"/>
</dbReference>
<evidence type="ECO:0000313" key="15">
    <source>
        <dbReference type="Proteomes" id="UP000293764"/>
    </source>
</evidence>
<keyword evidence="9 11" id="KW-1015">Disulfide bond</keyword>
<evidence type="ECO:0000256" key="10">
    <source>
        <dbReference type="ARBA" id="ARBA00023163"/>
    </source>
</evidence>
<evidence type="ECO:0000256" key="2">
    <source>
        <dbReference type="ARBA" id="ARBA00006597"/>
    </source>
</evidence>
<comment type="cofactor">
    <cofactor evidence="11">
        <name>[4Fe-4S] cluster</name>
        <dbReference type="ChEBI" id="CHEBI:49883"/>
    </cofactor>
    <text evidence="11">Binds 1 [4Fe-4S] cluster per subunit. Following nitrosylation of the [4Fe-4S] cluster binds 1 [4Fe-8(NO)] cluster per subunit.</text>
</comment>
<comment type="function">
    <text evidence="11">Acts as a transcriptional regulator. Probably redox-responsive. The apo- but not holo-form probably binds DNA.</text>
</comment>
<keyword evidence="4 11" id="KW-0479">Metal-binding</keyword>
<keyword evidence="5 11" id="KW-0408">Iron</keyword>
<comment type="caution">
    <text evidence="14">The sequence shown here is derived from an EMBL/GenBank/DDBJ whole genome shotgun (WGS) entry which is preliminary data.</text>
</comment>
<proteinExistence type="inferred from homology"/>
<dbReference type="GO" id="GO:0045454">
    <property type="term" value="P:cell redox homeostasis"/>
    <property type="evidence" value="ECO:0007669"/>
    <property type="project" value="TreeGrafter"/>
</dbReference>
<keyword evidence="11" id="KW-0963">Cytoplasm</keyword>
<dbReference type="GO" id="GO:0051539">
    <property type="term" value="F:4 iron, 4 sulfur cluster binding"/>
    <property type="evidence" value="ECO:0007669"/>
    <property type="project" value="UniProtKB-UniRule"/>
</dbReference>
<protein>
    <recommendedName>
        <fullName evidence="11">Transcriptional regulator WhiB</fullName>
    </recommendedName>
</protein>
<evidence type="ECO:0000256" key="4">
    <source>
        <dbReference type="ARBA" id="ARBA00022723"/>
    </source>
</evidence>
<evidence type="ECO:0000256" key="5">
    <source>
        <dbReference type="ARBA" id="ARBA00023004"/>
    </source>
</evidence>
<comment type="PTM">
    <text evidence="11">The Fe-S cluster can be nitrosylated by nitric oxide (NO).</text>
</comment>
<dbReference type="InterPro" id="IPR034768">
    <property type="entry name" value="4FE4S_WBL"/>
</dbReference>
<evidence type="ECO:0000256" key="7">
    <source>
        <dbReference type="ARBA" id="ARBA00023015"/>
    </source>
</evidence>
<feature type="binding site" evidence="11">
    <location>
        <position position="9"/>
    </location>
    <ligand>
        <name>[4Fe-4S] cluster</name>
        <dbReference type="ChEBI" id="CHEBI:49883"/>
    </ligand>
</feature>
<dbReference type="PANTHER" id="PTHR38839">
    <property type="entry name" value="TRANSCRIPTIONAL REGULATOR WHID-RELATED"/>
    <property type="match status" value="1"/>
</dbReference>
<keyword evidence="10 11" id="KW-0804">Transcription</keyword>
<feature type="binding site" evidence="11">
    <location>
        <position position="40"/>
    </location>
    <ligand>
        <name>[4Fe-4S] cluster</name>
        <dbReference type="ChEBI" id="CHEBI:49883"/>
    </ligand>
</feature>
<dbReference type="GO" id="GO:0045892">
    <property type="term" value="P:negative regulation of DNA-templated transcription"/>
    <property type="evidence" value="ECO:0007669"/>
    <property type="project" value="TreeGrafter"/>
</dbReference>
<keyword evidence="3 11" id="KW-0004">4Fe-4S</keyword>
<dbReference type="GO" id="GO:0035731">
    <property type="term" value="F:dinitrosyl-iron complex binding"/>
    <property type="evidence" value="ECO:0007669"/>
    <property type="project" value="UniProtKB-UniRule"/>
</dbReference>
<evidence type="ECO:0000256" key="12">
    <source>
        <dbReference type="SAM" id="MobiDB-lite"/>
    </source>
</evidence>
<feature type="region of interest" description="Disordered" evidence="12">
    <location>
        <begin position="54"/>
        <end position="82"/>
    </location>
</feature>
<keyword evidence="7 11" id="KW-0805">Transcription regulation</keyword>
<dbReference type="AlphaFoldDB" id="A0A4Q5N807"/>
<reference evidence="14 15" key="1">
    <citation type="submission" date="2019-01" db="EMBL/GenBank/DDBJ databases">
        <title>Novel species of Cellulomonas.</title>
        <authorList>
            <person name="Liu Q."/>
            <person name="Xin Y.-H."/>
        </authorList>
    </citation>
    <scope>NUCLEOTIDE SEQUENCE [LARGE SCALE GENOMIC DNA]</scope>
    <source>
        <strain evidence="14 15">HLT2-17</strain>
    </source>
</reference>
<evidence type="ECO:0000256" key="9">
    <source>
        <dbReference type="ARBA" id="ARBA00023157"/>
    </source>
</evidence>
<dbReference type="GO" id="GO:0046872">
    <property type="term" value="F:metal ion binding"/>
    <property type="evidence" value="ECO:0007669"/>
    <property type="project" value="UniProtKB-KW"/>
</dbReference>
<keyword evidence="8 11" id="KW-0238">DNA-binding</keyword>
<dbReference type="RefSeq" id="WP_130100790.1">
    <property type="nucleotide sequence ID" value="NZ_SDWW01000002.1"/>
</dbReference>
<dbReference type="OrthoDB" id="8104048at2"/>
<dbReference type="GO" id="GO:0047134">
    <property type="term" value="F:protein-disulfide reductase [NAD(P)H] activity"/>
    <property type="evidence" value="ECO:0007669"/>
    <property type="project" value="TreeGrafter"/>
</dbReference>
<comment type="similarity">
    <text evidence="2 11">Belongs to the WhiB family.</text>
</comment>
<evidence type="ECO:0000256" key="8">
    <source>
        <dbReference type="ARBA" id="ARBA00023125"/>
    </source>
</evidence>
<dbReference type="GO" id="GO:0003677">
    <property type="term" value="F:DNA binding"/>
    <property type="evidence" value="ECO:0007669"/>
    <property type="project" value="UniProtKB-UniRule"/>
</dbReference>
<comment type="subcellular location">
    <subcellularLocation>
        <location evidence="1 11">Cytoplasm</location>
    </subcellularLocation>
</comment>
<accession>A0A4Q5N807</accession>
<evidence type="ECO:0000313" key="14">
    <source>
        <dbReference type="EMBL" id="RYV52801.1"/>
    </source>
</evidence>
<feature type="binding site" evidence="11">
    <location>
        <position position="46"/>
    </location>
    <ligand>
        <name>[4Fe-4S] cluster</name>
        <dbReference type="ChEBI" id="CHEBI:49883"/>
    </ligand>
</feature>
<dbReference type="Pfam" id="PF02467">
    <property type="entry name" value="Whib"/>
    <property type="match status" value="1"/>
</dbReference>
<dbReference type="PANTHER" id="PTHR38839:SF6">
    <property type="entry name" value="TRANSCRIPTIONAL REGULATOR WHIB1"/>
    <property type="match status" value="1"/>
</dbReference>
<dbReference type="PROSITE" id="PS51674">
    <property type="entry name" value="4FE4S_WBL"/>
    <property type="match status" value="1"/>
</dbReference>
<evidence type="ECO:0000256" key="1">
    <source>
        <dbReference type="ARBA" id="ARBA00004496"/>
    </source>
</evidence>
<evidence type="ECO:0000259" key="13">
    <source>
        <dbReference type="PROSITE" id="PS51674"/>
    </source>
</evidence>
<evidence type="ECO:0000256" key="6">
    <source>
        <dbReference type="ARBA" id="ARBA00023014"/>
    </source>
</evidence>
<dbReference type="Proteomes" id="UP000293764">
    <property type="component" value="Unassembled WGS sequence"/>
</dbReference>
<feature type="domain" description="4Fe-4S Wbl-type" evidence="13">
    <location>
        <begin position="8"/>
        <end position="70"/>
    </location>
</feature>
<name>A0A4Q5N807_9MICO</name>
<dbReference type="InterPro" id="IPR003482">
    <property type="entry name" value="Whib"/>
</dbReference>
<feature type="binding site" evidence="11">
    <location>
        <position position="37"/>
    </location>
    <ligand>
        <name>[4Fe-4S] cluster</name>
        <dbReference type="ChEBI" id="CHEBI:49883"/>
    </ligand>
</feature>
<dbReference type="HAMAP" id="MF_01479">
    <property type="entry name" value="WhiB"/>
    <property type="match status" value="1"/>
</dbReference>
<organism evidence="14 15">
    <name type="scientific">Pengzhenrongella frigida</name>
    <dbReference type="NCBI Taxonomy" id="1259133"/>
    <lineage>
        <taxon>Bacteria</taxon>
        <taxon>Bacillati</taxon>
        <taxon>Actinomycetota</taxon>
        <taxon>Actinomycetes</taxon>
        <taxon>Micrococcales</taxon>
        <taxon>Pengzhenrongella</taxon>
    </lineage>
</organism>
<comment type="PTM">
    <text evidence="11">Upon Fe-S cluster removal intramolecular disulfide bonds are formed.</text>
</comment>
<keyword evidence="15" id="KW-1185">Reference proteome</keyword>
<evidence type="ECO:0000256" key="11">
    <source>
        <dbReference type="HAMAP-Rule" id="MF_01479"/>
    </source>
</evidence>
<gene>
    <name evidence="11" type="primary">whiB</name>
    <name evidence="14" type="ORF">EUA98_00910</name>
</gene>
<keyword evidence="6 11" id="KW-0411">Iron-sulfur</keyword>
<dbReference type="GO" id="GO:0005737">
    <property type="term" value="C:cytoplasm"/>
    <property type="evidence" value="ECO:0007669"/>
    <property type="project" value="UniProtKB-SubCell"/>
</dbReference>
<feature type="compositionally biased region" description="Basic residues" evidence="12">
    <location>
        <begin position="70"/>
        <end position="82"/>
    </location>
</feature>